<reference evidence="2" key="1">
    <citation type="submission" date="2013-07" db="EMBL/GenBank/DDBJ databases">
        <title>Nephila pilipes venom gland.</title>
        <authorList>
            <person name="Huo L.J."/>
        </authorList>
    </citation>
    <scope>NUCLEOTIDE SEQUENCE</scope>
    <source>
        <tissue evidence="2">Venom gland</tissue>
    </source>
</reference>
<evidence type="ECO:0000256" key="1">
    <source>
        <dbReference type="SAM" id="SignalP"/>
    </source>
</evidence>
<feature type="chain" id="PRO_5001714293" evidence="1">
    <location>
        <begin position="20"/>
        <end position="63"/>
    </location>
</feature>
<protein>
    <submittedName>
        <fullName evidence="2">BLTX252</fullName>
    </submittedName>
</protein>
<dbReference type="AlphaFoldDB" id="A0A076KTQ5"/>
<keyword evidence="1" id="KW-0732">Signal</keyword>
<proteinExistence type="evidence at transcript level"/>
<organism evidence="2">
    <name type="scientific">Nephila pilipes</name>
    <name type="common">Giant wood spider</name>
    <name type="synonym">Nephila maculata</name>
    <dbReference type="NCBI Taxonomy" id="299642"/>
    <lineage>
        <taxon>Eukaryota</taxon>
        <taxon>Metazoa</taxon>
        <taxon>Ecdysozoa</taxon>
        <taxon>Arthropoda</taxon>
        <taxon>Chelicerata</taxon>
        <taxon>Arachnida</taxon>
        <taxon>Araneae</taxon>
        <taxon>Araneomorphae</taxon>
        <taxon>Entelegynae</taxon>
        <taxon>Araneoidea</taxon>
        <taxon>Nephilidae</taxon>
        <taxon>Nephila</taxon>
    </lineage>
</organism>
<accession>A0A076KTQ5</accession>
<sequence>MGLLCIFLIVSCLASVISSDNLPFNQEELNAVREKLDKLHLLETFLRLILDLETGKEAKKRCG</sequence>
<feature type="signal peptide" evidence="1">
    <location>
        <begin position="1"/>
        <end position="19"/>
    </location>
</feature>
<name>A0A076KTQ5_NEPPI</name>
<evidence type="ECO:0000313" key="2">
    <source>
        <dbReference type="EMBL" id="AII97646.1"/>
    </source>
</evidence>
<dbReference type="EMBL" id="KF433322">
    <property type="protein sequence ID" value="AII97646.1"/>
    <property type="molecule type" value="mRNA"/>
</dbReference>